<reference evidence="1 2" key="1">
    <citation type="submission" date="2018-11" db="EMBL/GenBank/DDBJ databases">
        <title>Parancylomarina longa gen. nov., sp. nov., isolated from sediments of southern Okinawa.</title>
        <authorList>
            <person name="Fu T."/>
        </authorList>
    </citation>
    <scope>NUCLEOTIDE SEQUENCE [LARGE SCALE GENOMIC DNA]</scope>
    <source>
        <strain evidence="1 2">T3-2 S1-C</strain>
    </source>
</reference>
<keyword evidence="2" id="KW-1185">Reference proteome</keyword>
<protein>
    <submittedName>
        <fullName evidence="1">Uncharacterized protein</fullName>
    </submittedName>
</protein>
<evidence type="ECO:0000313" key="2">
    <source>
        <dbReference type="Proteomes" id="UP000282985"/>
    </source>
</evidence>
<comment type="caution">
    <text evidence="1">The sequence shown here is derived from an EMBL/GenBank/DDBJ whole genome shotgun (WGS) entry which is preliminary data.</text>
</comment>
<proteinExistence type="predicted"/>
<name>A0A434AVK4_9BACT</name>
<dbReference type="EMBL" id="RJJX01000008">
    <property type="protein sequence ID" value="RUT78511.1"/>
    <property type="molecule type" value="Genomic_DNA"/>
</dbReference>
<sequence length="203" mass="24105">METTLKTLAEFGITAVTITGLIAYLGRKIFEHYLSLKIDSYKNDLVRANYEHQTKFSKLHNDRAEFIKDLFSDFTELEKLINSVTTTWQGPEWLESHEREDKAKELLEQTKAKFEKNKIYFTKQLCDEIENALKVSKSFILESLRVKRQSNFEKEDRAFYLEKEKQGETAFRRWLKLEEESQEELLKIRESLADKFRSLFGVK</sequence>
<dbReference type="OrthoDB" id="1358822at2"/>
<dbReference type="AlphaFoldDB" id="A0A434AVK4"/>
<dbReference type="RefSeq" id="WP_127343466.1">
    <property type="nucleotide sequence ID" value="NZ_RJJX01000008.1"/>
</dbReference>
<evidence type="ECO:0000313" key="1">
    <source>
        <dbReference type="EMBL" id="RUT78511.1"/>
    </source>
</evidence>
<organism evidence="1 2">
    <name type="scientific">Ancylomarina longa</name>
    <dbReference type="NCBI Taxonomy" id="2487017"/>
    <lineage>
        <taxon>Bacteria</taxon>
        <taxon>Pseudomonadati</taxon>
        <taxon>Bacteroidota</taxon>
        <taxon>Bacteroidia</taxon>
        <taxon>Marinilabiliales</taxon>
        <taxon>Marinifilaceae</taxon>
        <taxon>Ancylomarina</taxon>
    </lineage>
</organism>
<accession>A0A434AVK4</accession>
<gene>
    <name evidence="1" type="ORF">DLK05_08015</name>
</gene>
<dbReference type="Proteomes" id="UP000282985">
    <property type="component" value="Unassembled WGS sequence"/>
</dbReference>